<evidence type="ECO:0000256" key="4">
    <source>
        <dbReference type="ARBA" id="ARBA00022840"/>
    </source>
</evidence>
<dbReference type="EMBL" id="CP013011">
    <property type="protein sequence ID" value="ALL00254.1"/>
    <property type="molecule type" value="Genomic_DNA"/>
</dbReference>
<dbReference type="SUPFAM" id="SSF52540">
    <property type="entry name" value="P-loop containing nucleoside triphosphate hydrolases"/>
    <property type="match status" value="1"/>
</dbReference>
<evidence type="ECO:0000313" key="8">
    <source>
        <dbReference type="Proteomes" id="UP000058613"/>
    </source>
</evidence>
<evidence type="ECO:0000259" key="6">
    <source>
        <dbReference type="PROSITE" id="PS50893"/>
    </source>
</evidence>
<dbReference type="InterPro" id="IPR003439">
    <property type="entry name" value="ABC_transporter-like_ATP-bd"/>
</dbReference>
<dbReference type="AlphaFoldDB" id="A0A0P0N1V4"/>
<reference evidence="7 8" key="1">
    <citation type="submission" date="2015-10" db="EMBL/GenBank/DDBJ databases">
        <title>Complete genome sequence of hyperthermophilic archaeon Pyrodictium delaneyi Su06.</title>
        <authorList>
            <person name="Jung J.-H."/>
            <person name="Lin J."/>
            <person name="Holden J.F."/>
            <person name="Park C.-S."/>
        </authorList>
    </citation>
    <scope>NUCLEOTIDE SEQUENCE [LARGE SCALE GENOMIC DNA]</scope>
    <source>
        <strain evidence="7 8">Su06</strain>
    </source>
</reference>
<dbReference type="Pfam" id="PF00005">
    <property type="entry name" value="ABC_tran"/>
    <property type="match status" value="1"/>
</dbReference>
<dbReference type="InterPro" id="IPR017871">
    <property type="entry name" value="ABC_transporter-like_CS"/>
</dbReference>
<feature type="domain" description="ABC transporter" evidence="6">
    <location>
        <begin position="5"/>
        <end position="241"/>
    </location>
</feature>
<gene>
    <name evidence="7" type="ORF">Pyrde_0204</name>
</gene>
<keyword evidence="4 7" id="KW-0067">ATP-binding</keyword>
<dbReference type="GO" id="GO:0015658">
    <property type="term" value="F:branched-chain amino acid transmembrane transporter activity"/>
    <property type="evidence" value="ECO:0007669"/>
    <property type="project" value="TreeGrafter"/>
</dbReference>
<dbReference type="SMART" id="SM00382">
    <property type="entry name" value="AAA"/>
    <property type="match status" value="1"/>
</dbReference>
<keyword evidence="2" id="KW-0813">Transport</keyword>
<dbReference type="GO" id="GO:0015807">
    <property type="term" value="P:L-amino acid transport"/>
    <property type="evidence" value="ECO:0007669"/>
    <property type="project" value="TreeGrafter"/>
</dbReference>
<dbReference type="GO" id="GO:0016887">
    <property type="term" value="F:ATP hydrolysis activity"/>
    <property type="evidence" value="ECO:0007669"/>
    <property type="project" value="InterPro"/>
</dbReference>
<dbReference type="OrthoDB" id="97750at2157"/>
<comment type="similarity">
    <text evidence="1">Belongs to the ABC transporter superfamily.</text>
</comment>
<dbReference type="CDD" id="cd03224">
    <property type="entry name" value="ABC_TM1139_LivF_branched"/>
    <property type="match status" value="1"/>
</dbReference>
<name>A0A0P0N1V4_9CREN</name>
<dbReference type="PANTHER" id="PTHR43820">
    <property type="entry name" value="HIGH-AFFINITY BRANCHED-CHAIN AMINO ACID TRANSPORT ATP-BINDING PROTEIN LIVF"/>
    <property type="match status" value="1"/>
</dbReference>
<proteinExistence type="inferred from homology"/>
<dbReference type="Proteomes" id="UP000058613">
    <property type="component" value="Chromosome"/>
</dbReference>
<evidence type="ECO:0000256" key="1">
    <source>
        <dbReference type="ARBA" id="ARBA00005417"/>
    </source>
</evidence>
<dbReference type="KEGG" id="pdl:Pyrde_0204"/>
<dbReference type="Gene3D" id="3.40.50.300">
    <property type="entry name" value="P-loop containing nucleotide triphosphate hydrolases"/>
    <property type="match status" value="1"/>
</dbReference>
<dbReference type="InterPro" id="IPR003593">
    <property type="entry name" value="AAA+_ATPase"/>
</dbReference>
<evidence type="ECO:0000256" key="3">
    <source>
        <dbReference type="ARBA" id="ARBA00022741"/>
    </source>
</evidence>
<organism evidence="7 8">
    <name type="scientific">Pyrodictium delaneyi</name>
    <dbReference type="NCBI Taxonomy" id="1273541"/>
    <lineage>
        <taxon>Archaea</taxon>
        <taxon>Thermoproteota</taxon>
        <taxon>Thermoprotei</taxon>
        <taxon>Desulfurococcales</taxon>
        <taxon>Pyrodictiaceae</taxon>
        <taxon>Pyrodictium</taxon>
    </lineage>
</organism>
<evidence type="ECO:0000256" key="5">
    <source>
        <dbReference type="ARBA" id="ARBA00022970"/>
    </source>
</evidence>
<dbReference type="InterPro" id="IPR052156">
    <property type="entry name" value="BCAA_Transport_ATP-bd_LivF"/>
</dbReference>
<keyword evidence="5" id="KW-0029">Amino-acid transport</keyword>
<dbReference type="PANTHER" id="PTHR43820:SF8">
    <property type="entry name" value="ABC TRANSPORTER SUBSTRATE-BINDING PROTEIN"/>
    <property type="match status" value="1"/>
</dbReference>
<protein>
    <submittedName>
        <fullName evidence="7">Amino acid/amide ABC transporter ATP-binding protein</fullName>
    </submittedName>
</protein>
<keyword evidence="3" id="KW-0547">Nucleotide-binding</keyword>
<dbReference type="GO" id="GO:0005524">
    <property type="term" value="F:ATP binding"/>
    <property type="evidence" value="ECO:0007669"/>
    <property type="project" value="UniProtKB-KW"/>
</dbReference>
<dbReference type="InterPro" id="IPR027417">
    <property type="entry name" value="P-loop_NTPase"/>
</dbReference>
<sequence length="262" mass="29651">MPAMLEVNNIEVVYHPYILVLKGISIQVPEKSVVAVLGPNGAGKTTLLKAVSGLIKLDRGRVTKGYISYMGERIENSDPEDVSRRGIVYVVEGRRVFKELTVEENIEAVAYAWRGKNPDPDLVYKYFPKLRARRNTRVGYLSGGEQQMLAIGLALLARPRLLLLDEPSLGLAPKIVSEVYDSIRRLHEEEGMTILLAEQNARKALEIADHGYIIENGKIVLEGPAEKLREDKDVKEFYLGMRGAEAGSYRRAKWYRRKKRWV</sequence>
<evidence type="ECO:0000313" key="7">
    <source>
        <dbReference type="EMBL" id="ALL00254.1"/>
    </source>
</evidence>
<evidence type="ECO:0000256" key="2">
    <source>
        <dbReference type="ARBA" id="ARBA00022448"/>
    </source>
</evidence>
<dbReference type="PROSITE" id="PS50893">
    <property type="entry name" value="ABC_TRANSPORTER_2"/>
    <property type="match status" value="1"/>
</dbReference>
<dbReference type="PROSITE" id="PS00211">
    <property type="entry name" value="ABC_TRANSPORTER_1"/>
    <property type="match status" value="1"/>
</dbReference>
<dbReference type="PATRIC" id="fig|1273541.4.peg.213"/>
<dbReference type="STRING" id="1273541.Pyrde_0204"/>
<accession>A0A0P0N1V4</accession>